<feature type="chain" id="PRO_5026916056" evidence="1">
    <location>
        <begin position="29"/>
        <end position="70"/>
    </location>
</feature>
<dbReference type="EMBL" id="CADCWM010000281">
    <property type="protein sequence ID" value="CAA9551417.1"/>
    <property type="molecule type" value="Genomic_DNA"/>
</dbReference>
<protein>
    <submittedName>
        <fullName evidence="2">Uncharacterized protein</fullName>
    </submittedName>
</protein>
<organism evidence="2">
    <name type="scientific">uncultured Thermomicrobiales bacterium</name>
    <dbReference type="NCBI Taxonomy" id="1645740"/>
    <lineage>
        <taxon>Bacteria</taxon>
        <taxon>Pseudomonadati</taxon>
        <taxon>Thermomicrobiota</taxon>
        <taxon>Thermomicrobia</taxon>
        <taxon>Thermomicrobiales</taxon>
        <taxon>environmental samples</taxon>
    </lineage>
</organism>
<reference evidence="2" key="1">
    <citation type="submission" date="2020-02" db="EMBL/GenBank/DDBJ databases">
        <authorList>
            <person name="Meier V. D."/>
        </authorList>
    </citation>
    <scope>NUCLEOTIDE SEQUENCE</scope>
    <source>
        <strain evidence="2">AVDCRST_MAG88</strain>
    </source>
</reference>
<feature type="non-terminal residue" evidence="2">
    <location>
        <position position="70"/>
    </location>
</feature>
<proteinExistence type="predicted"/>
<sequence length="70" mass="7168">MLPVAARLTLLLCLLGGTALLPPSSGHAQELDSGGLGISRGAWEAIHGPGDPVDMINPVWGELTAYAFDG</sequence>
<evidence type="ECO:0000313" key="2">
    <source>
        <dbReference type="EMBL" id="CAA9551417.1"/>
    </source>
</evidence>
<evidence type="ECO:0000256" key="1">
    <source>
        <dbReference type="SAM" id="SignalP"/>
    </source>
</evidence>
<keyword evidence="1" id="KW-0732">Signal</keyword>
<name>A0A6J4UI26_9BACT</name>
<accession>A0A6J4UI26</accession>
<dbReference type="AlphaFoldDB" id="A0A6J4UI26"/>
<gene>
    <name evidence="2" type="ORF">AVDCRST_MAG88-804</name>
</gene>
<feature type="signal peptide" evidence="1">
    <location>
        <begin position="1"/>
        <end position="28"/>
    </location>
</feature>